<keyword evidence="2" id="KW-0732">Signal</keyword>
<feature type="compositionally biased region" description="Acidic residues" evidence="1">
    <location>
        <begin position="989"/>
        <end position="1000"/>
    </location>
</feature>
<feature type="compositionally biased region" description="Basic and acidic residues" evidence="1">
    <location>
        <begin position="1001"/>
        <end position="1017"/>
    </location>
</feature>
<feature type="region of interest" description="Disordered" evidence="1">
    <location>
        <begin position="525"/>
        <end position="567"/>
    </location>
</feature>
<feature type="compositionally biased region" description="Basic and acidic residues" evidence="1">
    <location>
        <begin position="927"/>
        <end position="939"/>
    </location>
</feature>
<organism evidence="3 4">
    <name type="scientific">Orbilia blumenaviensis</name>
    <dbReference type="NCBI Taxonomy" id="1796055"/>
    <lineage>
        <taxon>Eukaryota</taxon>
        <taxon>Fungi</taxon>
        <taxon>Dikarya</taxon>
        <taxon>Ascomycota</taxon>
        <taxon>Pezizomycotina</taxon>
        <taxon>Orbiliomycetes</taxon>
        <taxon>Orbiliales</taxon>
        <taxon>Orbiliaceae</taxon>
        <taxon>Orbilia</taxon>
    </lineage>
</organism>
<comment type="caution">
    <text evidence="3">The sequence shown here is derived from an EMBL/GenBank/DDBJ whole genome shotgun (WGS) entry which is preliminary data.</text>
</comment>
<protein>
    <submittedName>
        <fullName evidence="3">Uncharacterized protein</fullName>
    </submittedName>
</protein>
<proteinExistence type="predicted"/>
<evidence type="ECO:0000313" key="4">
    <source>
        <dbReference type="Proteomes" id="UP001373714"/>
    </source>
</evidence>
<dbReference type="Proteomes" id="UP001373714">
    <property type="component" value="Unassembled WGS sequence"/>
</dbReference>
<evidence type="ECO:0000313" key="3">
    <source>
        <dbReference type="EMBL" id="KAK6363642.1"/>
    </source>
</evidence>
<dbReference type="EMBL" id="JAVHNS010000001">
    <property type="protein sequence ID" value="KAK6363642.1"/>
    <property type="molecule type" value="Genomic_DNA"/>
</dbReference>
<keyword evidence="4" id="KW-1185">Reference proteome</keyword>
<feature type="region of interest" description="Disordered" evidence="1">
    <location>
        <begin position="743"/>
        <end position="786"/>
    </location>
</feature>
<sequence length="1028" mass="115135">MVPTRASGRYLAVIFIIQFLPFTQAFWDNFAFGSGKWFGRGHQSTGNIQKDGSTDLYECHTSNTRKFNDPVLDGAIVWNRPNEPATLALAFYADTMCGKSTFAVNKGRPMAVMILDKKRARGLHMANFLPLEGKSPPALMAQKRTASVQAIKVSEEVKQGGFLYGIPARELPNSLIYWDTEDKRHILRNSISWANGILYEPLREAKSVHKLLREVIERVVNADADTPRGNSQVLMFSLNELAGLGDFSDKRNMELQLPPPDPSMDFSLNDETDDDYGQPIQEFEVEVSQDGVPRILSSGTNHGLVLVTVIPESPEAPAAIEQSSSVNIVPGLENQAPIPQQPQDSASDQLIVQEIPSTEVDNDSLFENQPNIPEFLRKALRQVEQEVEAHDSTAIIAGLPIPIDKLTEAFNAAPDKRKWLQNIENRERENIRVLLLVKDWYTEYEEKRQGLPPGTLTRPNAWISSNIDTASIHPELWEIFQQAPDKTLWYKLMESRQKWNMRALKVARQLYNDWAVSENSIRAYQGSGTSSENAGDDNDDSIPSPEIEIDEISPSNGDIYYPPGGNPDAMILEQDEQYAAIEGYGPEAVDVMSESATVVDETDVENYLPIDNVDSYFAGVSDNTDAFFPHSPTFIRSDDVVPELLDSLNPDLSALGLESDVIRYPTNPPNTEQYSQSQNFQPAAPRSVLRFQTQGLDPNNPYMIKNFDSFFDPESVAFQDILHFNPRLIENIRRDPRGVLGLPDLGERYRPPPARGGDSPSSSSVLMTPSGTISIEEEEEEGRDTDLAGGVAEAAARQVAQQAMVEEIQEEIAAEVAEEMGVGVAREEASRIIVEEELPRPTAEEEAQELAQEAVRQAVDIEQIVVEEEEEEEDERPEEEEEPAAAALIETEAIPATGEPERITTEPLIDTAEELLGGRPASQVLEELQRQFQEEEPAPRRNTRYGGRKPPPPTVQRFEPTFTPRWIPGGGRNRRKGEQINMNNVIEDASPEEVEEEEEEEVRRLDYWEKPVPDQRRRNASNRNRGLN</sequence>
<feature type="region of interest" description="Disordered" evidence="1">
    <location>
        <begin position="921"/>
        <end position="1028"/>
    </location>
</feature>
<reference evidence="3 4" key="1">
    <citation type="submission" date="2019-10" db="EMBL/GenBank/DDBJ databases">
        <authorList>
            <person name="Palmer J.M."/>
        </authorList>
    </citation>
    <scope>NUCLEOTIDE SEQUENCE [LARGE SCALE GENOMIC DNA]</scope>
    <source>
        <strain evidence="3 4">TWF730</strain>
    </source>
</reference>
<feature type="signal peptide" evidence="2">
    <location>
        <begin position="1"/>
        <end position="25"/>
    </location>
</feature>
<accession>A0AAV9VNS2</accession>
<gene>
    <name evidence="3" type="ORF">TWF730_001064</name>
</gene>
<evidence type="ECO:0000256" key="2">
    <source>
        <dbReference type="SAM" id="SignalP"/>
    </source>
</evidence>
<feature type="chain" id="PRO_5043631404" evidence="2">
    <location>
        <begin position="26"/>
        <end position="1028"/>
    </location>
</feature>
<evidence type="ECO:0000256" key="1">
    <source>
        <dbReference type="SAM" id="MobiDB-lite"/>
    </source>
</evidence>
<dbReference type="AlphaFoldDB" id="A0AAV9VNS2"/>
<name>A0AAV9VNS2_9PEZI</name>